<sequence length="230" mass="26379">MGDIDVDFFRETLKQLIKSSKVRSIMREKHQLESLEEEIKYMRGFLKVTEKKRNKHAEVMNLVRKIKDVVCEAENIIELFVVQAFKAKLAPYFLRQHPDDISLDLESVKKNIKTLTAKIKQIFDENMYDINGVASKKLEHSFFKSEDFDSTVGSLLYSVMKAIMPSDVDMKWPSMAYVVGMLEGGYPVGVPPAESLSFLQFFGQRRMEVSRIEAHNVQNGSVLLPQANAH</sequence>
<evidence type="ECO:0000313" key="1">
    <source>
        <dbReference type="EMBL" id="KAI8566939.1"/>
    </source>
</evidence>
<organism evidence="1 2">
    <name type="scientific">Rhododendron molle</name>
    <name type="common">Chinese azalea</name>
    <name type="synonym">Azalea mollis</name>
    <dbReference type="NCBI Taxonomy" id="49168"/>
    <lineage>
        <taxon>Eukaryota</taxon>
        <taxon>Viridiplantae</taxon>
        <taxon>Streptophyta</taxon>
        <taxon>Embryophyta</taxon>
        <taxon>Tracheophyta</taxon>
        <taxon>Spermatophyta</taxon>
        <taxon>Magnoliopsida</taxon>
        <taxon>eudicotyledons</taxon>
        <taxon>Gunneridae</taxon>
        <taxon>Pentapetalae</taxon>
        <taxon>asterids</taxon>
        <taxon>Ericales</taxon>
        <taxon>Ericaceae</taxon>
        <taxon>Ericoideae</taxon>
        <taxon>Rhodoreae</taxon>
        <taxon>Rhododendron</taxon>
    </lineage>
</organism>
<protein>
    <submittedName>
        <fullName evidence="1">Uncharacterized protein</fullName>
    </submittedName>
</protein>
<reference evidence="1" key="1">
    <citation type="submission" date="2022-02" db="EMBL/GenBank/DDBJ databases">
        <title>Plant Genome Project.</title>
        <authorList>
            <person name="Zhang R.-G."/>
        </authorList>
    </citation>
    <scope>NUCLEOTIDE SEQUENCE</scope>
    <source>
        <strain evidence="1">AT1</strain>
    </source>
</reference>
<comment type="caution">
    <text evidence="1">The sequence shown here is derived from an EMBL/GenBank/DDBJ whole genome shotgun (WGS) entry which is preliminary data.</text>
</comment>
<gene>
    <name evidence="1" type="ORF">RHMOL_Rhmol02G0081400</name>
</gene>
<accession>A0ACC0PP79</accession>
<name>A0ACC0PP79_RHOML</name>
<keyword evidence="2" id="KW-1185">Reference proteome</keyword>
<dbReference type="Proteomes" id="UP001062846">
    <property type="component" value="Chromosome 2"/>
</dbReference>
<dbReference type="EMBL" id="CM046389">
    <property type="protein sequence ID" value="KAI8566939.1"/>
    <property type="molecule type" value="Genomic_DNA"/>
</dbReference>
<evidence type="ECO:0000313" key="2">
    <source>
        <dbReference type="Proteomes" id="UP001062846"/>
    </source>
</evidence>
<proteinExistence type="predicted"/>